<reference evidence="1" key="1">
    <citation type="submission" date="2015-10" db="EMBL/GenBank/DDBJ databases">
        <authorList>
            <person name="Gilbert D.G."/>
        </authorList>
    </citation>
    <scope>NUCLEOTIDE SEQUENCE [LARGE SCALE GENOMIC DNA]</scope>
    <source>
        <strain evidence="1">20-2</strain>
    </source>
</reference>
<evidence type="ECO:0000313" key="2">
    <source>
        <dbReference type="EMBL" id="MCC4477048.1"/>
    </source>
</evidence>
<dbReference type="EMBL" id="LN887583">
    <property type="protein sequence ID" value="CUR40939.1"/>
    <property type="molecule type" value="Genomic_DNA"/>
</dbReference>
<evidence type="ECO:0000313" key="3">
    <source>
        <dbReference type="Proteomes" id="UP000235484"/>
    </source>
</evidence>
<protein>
    <submittedName>
        <fullName evidence="1">Uncharacterized protein</fullName>
    </submittedName>
</protein>
<reference evidence="3" key="2">
    <citation type="submission" date="2015-10" db="EMBL/GenBank/DDBJ databases">
        <authorList>
            <person name="Crossman L.C."/>
        </authorList>
    </citation>
    <scope>NUCLEOTIDE SEQUENCE [LARGE SCALE GENOMIC DNA]</scope>
    <source>
        <strain evidence="3">20-2</strain>
    </source>
</reference>
<sequence>MKAMTCKELLKVMKNDQVEIDPQKHGEISYVFKINHHPFGHLDRYGNLFLNTYAETVSRPLSVGKQIIDRWTHNAVKGFRINQRRLNKWHFAS</sequence>
<accession>A0A0U5JWN9</accession>
<dbReference type="Proteomes" id="UP001198026">
    <property type="component" value="Unassembled WGS sequence"/>
</dbReference>
<dbReference type="EMBL" id="JAJGWB010000083">
    <property type="protein sequence ID" value="MCC4477048.1"/>
    <property type="molecule type" value="Genomic_DNA"/>
</dbReference>
<reference evidence="2" key="3">
    <citation type="submission" date="2021-10" db="EMBL/GenBank/DDBJ databases">
        <title>Evolutionary history and lifestyle of the vertebrate symbiont Limosilactobacillus reuteri.</title>
        <authorList>
            <person name="Zheng J."/>
            <person name="Li F."/>
            <person name="Gaenzle M."/>
            <person name="Walter J."/>
        </authorList>
    </citation>
    <scope>NUCLEOTIDE SEQUENCE</scope>
    <source>
        <strain evidence="2">GQ_1_3_1</strain>
    </source>
</reference>
<dbReference type="Proteomes" id="UP000235484">
    <property type="component" value="Unassembled WGS sequence"/>
</dbReference>
<proteinExistence type="predicted"/>
<dbReference type="RefSeq" id="WP_102816297.1">
    <property type="nucleotide sequence ID" value="NZ_CP179918.1"/>
</dbReference>
<dbReference type="AlphaFoldDB" id="A0A0U5JWN9"/>
<gene>
    <name evidence="2" type="ORF">LMB76_02195</name>
    <name evidence="1" type="ORF">LRLP16767_LR202_00998</name>
</gene>
<name>A0A0U5JWN9_LIMRT</name>
<evidence type="ECO:0000313" key="1">
    <source>
        <dbReference type="EMBL" id="CUR40939.1"/>
    </source>
</evidence>
<organism evidence="1 3">
    <name type="scientific">Limosilactobacillus reuteri</name>
    <name type="common">Lactobacillus reuteri</name>
    <dbReference type="NCBI Taxonomy" id="1598"/>
    <lineage>
        <taxon>Bacteria</taxon>
        <taxon>Bacillati</taxon>
        <taxon>Bacillota</taxon>
        <taxon>Bacilli</taxon>
        <taxon>Lactobacillales</taxon>
        <taxon>Lactobacillaceae</taxon>
        <taxon>Limosilactobacillus</taxon>
    </lineage>
</organism>